<dbReference type="PANTHER" id="PTHR21661:SF35">
    <property type="entry name" value="EPOXIDE HYDROLASE"/>
    <property type="match status" value="1"/>
</dbReference>
<gene>
    <name evidence="6" type="ORF">P175DRAFT_0490018</name>
</gene>
<organism evidence="6 7">
    <name type="scientific">Aspergillus ochraceoroseus IBT 24754</name>
    <dbReference type="NCBI Taxonomy" id="1392256"/>
    <lineage>
        <taxon>Eukaryota</taxon>
        <taxon>Fungi</taxon>
        <taxon>Dikarya</taxon>
        <taxon>Ascomycota</taxon>
        <taxon>Pezizomycotina</taxon>
        <taxon>Eurotiomycetes</taxon>
        <taxon>Eurotiomycetidae</taxon>
        <taxon>Eurotiales</taxon>
        <taxon>Aspergillaceae</taxon>
        <taxon>Aspergillus</taxon>
        <taxon>Aspergillus subgen. Nidulantes</taxon>
    </lineage>
</organism>
<evidence type="ECO:0000313" key="6">
    <source>
        <dbReference type="EMBL" id="PTU24936.1"/>
    </source>
</evidence>
<dbReference type="Pfam" id="PF06441">
    <property type="entry name" value="EHN"/>
    <property type="match status" value="1"/>
</dbReference>
<dbReference type="InterPro" id="IPR029058">
    <property type="entry name" value="AB_hydrolase_fold"/>
</dbReference>
<feature type="active site" description="Proton acceptor" evidence="4">
    <location>
        <position position="385"/>
    </location>
</feature>
<dbReference type="Gene3D" id="3.40.50.1820">
    <property type="entry name" value="alpha/beta hydrolase"/>
    <property type="match status" value="1"/>
</dbReference>
<dbReference type="Proteomes" id="UP000244073">
    <property type="component" value="Unassembled WGS sequence"/>
</dbReference>
<dbReference type="PIRSF" id="PIRSF001112">
    <property type="entry name" value="Epoxide_hydrolase"/>
    <property type="match status" value="1"/>
</dbReference>
<name>A0A2T5M8R9_9EURO</name>
<evidence type="ECO:0000256" key="3">
    <source>
        <dbReference type="ARBA" id="ARBA00022801"/>
    </source>
</evidence>
<dbReference type="EMBL" id="MSFN02000001">
    <property type="protein sequence ID" value="PTU24936.1"/>
    <property type="molecule type" value="Genomic_DNA"/>
</dbReference>
<feature type="domain" description="Epoxide hydrolase N-terminal" evidence="5">
    <location>
        <begin position="3"/>
        <end position="113"/>
    </location>
</feature>
<dbReference type="SUPFAM" id="SSF53474">
    <property type="entry name" value="alpha/beta-Hydrolases"/>
    <property type="match status" value="1"/>
</dbReference>
<dbReference type="InterPro" id="IPR016292">
    <property type="entry name" value="Epoxide_hydrolase"/>
</dbReference>
<keyword evidence="2" id="KW-0058">Aromatic hydrocarbons catabolism</keyword>
<dbReference type="GeneID" id="63812658"/>
<dbReference type="InterPro" id="IPR010497">
    <property type="entry name" value="Epoxide_hydro_N"/>
</dbReference>
<accession>A0A2T5M8R9</accession>
<keyword evidence="3" id="KW-0378">Hydrolase</keyword>
<dbReference type="RefSeq" id="XP_040756328.1">
    <property type="nucleotide sequence ID" value="XM_040895776.1"/>
</dbReference>
<feature type="active site" description="Nucleophile" evidence="4">
    <location>
        <position position="194"/>
    </location>
</feature>
<dbReference type="AlphaFoldDB" id="A0A2T5M8R9"/>
<evidence type="ECO:0000256" key="4">
    <source>
        <dbReference type="PIRSR" id="PIRSR001112-1"/>
    </source>
</evidence>
<evidence type="ECO:0000256" key="2">
    <source>
        <dbReference type="ARBA" id="ARBA00022797"/>
    </source>
</evidence>
<comment type="caution">
    <text evidence="6">The sequence shown here is derived from an EMBL/GenBank/DDBJ whole genome shotgun (WGS) entry which is preliminary data.</text>
</comment>
<evidence type="ECO:0000259" key="5">
    <source>
        <dbReference type="Pfam" id="PF06441"/>
    </source>
</evidence>
<comment type="similarity">
    <text evidence="1">Belongs to the peptidase S33 family.</text>
</comment>
<dbReference type="InterPro" id="IPR000639">
    <property type="entry name" value="Epox_hydrolase-like"/>
</dbReference>
<protein>
    <recommendedName>
        <fullName evidence="5">Epoxide hydrolase N-terminal domain-containing protein</fullName>
    </recommendedName>
</protein>
<dbReference type="GO" id="GO:0004301">
    <property type="term" value="F:epoxide hydrolase activity"/>
    <property type="evidence" value="ECO:0007669"/>
    <property type="project" value="TreeGrafter"/>
</dbReference>
<sequence>MPPKPFRIAVPDAKLESLRQKLEAATLPDELDNAEWQMGVPLDKIKRLTAHWRDRFDWREQERKLNDNFTQFTLPVSVSGFDDLEIHYLHHTSSTVEAIPLLFLHGWPGSFIEATKVIPLLTVGDNNKPAFHVVAPSLPNFGFSSAVKKRGFGLNQYAEAMHGVMMALGYKEYEKKHELNSHEMGMGVAIQGGDWGAFIARTMARKYPDQVKAIHINFFPMSLPRPWQSPVLFFQSLLTVPFSSEKKAYLATILQYITKGSGYLIQQSTRPQTIGYALQDSPVALLAWIYDKLHQWADDYPWTDDEILTWVSIYLFSTAGPAASTRIYYESSEDGSTWETTSKPAPAGVKVGVAQFKKELMKYPLSWTQMLGSVVQATEYPRGGHFAAWEVPDLLVDDVKSFFSKGGPAYEAVLGKDGF</sequence>
<reference evidence="6 7" key="1">
    <citation type="journal article" date="2018" name="Proc. Natl. Acad. Sci. U.S.A.">
        <title>Linking secondary metabolites to gene clusters through genome sequencing of six diverse Aspergillus species.</title>
        <authorList>
            <person name="Kaerboelling I."/>
            <person name="Vesth T.C."/>
            <person name="Frisvad J.C."/>
            <person name="Nybo J.L."/>
            <person name="Theobald S."/>
            <person name="Kuo A."/>
            <person name="Bowyer P."/>
            <person name="Matsuda Y."/>
            <person name="Mondo S."/>
            <person name="Lyhne E.K."/>
            <person name="Kogle M.E."/>
            <person name="Clum A."/>
            <person name="Lipzen A."/>
            <person name="Salamov A."/>
            <person name="Ngan C.Y."/>
            <person name="Daum C."/>
            <person name="Chiniquy J."/>
            <person name="Barry K."/>
            <person name="LaButti K."/>
            <person name="Haridas S."/>
            <person name="Simmons B.A."/>
            <person name="Magnuson J.K."/>
            <person name="Mortensen U.H."/>
            <person name="Larsen T.O."/>
            <person name="Grigoriev I.V."/>
            <person name="Baker S.E."/>
            <person name="Andersen M.R."/>
        </authorList>
    </citation>
    <scope>NUCLEOTIDE SEQUENCE [LARGE SCALE GENOMIC DNA]</scope>
    <source>
        <strain evidence="6 7">IBT 24754</strain>
    </source>
</reference>
<dbReference type="PRINTS" id="PR00412">
    <property type="entry name" value="EPOXHYDRLASE"/>
</dbReference>
<dbReference type="PANTHER" id="PTHR21661">
    <property type="entry name" value="EPOXIDE HYDROLASE 1-RELATED"/>
    <property type="match status" value="1"/>
</dbReference>
<feature type="active site" description="Proton donor" evidence="4">
    <location>
        <position position="328"/>
    </location>
</feature>
<evidence type="ECO:0000313" key="7">
    <source>
        <dbReference type="Proteomes" id="UP000244073"/>
    </source>
</evidence>
<proteinExistence type="inferred from homology"/>
<dbReference type="OrthoDB" id="7130006at2759"/>
<evidence type="ECO:0000256" key="1">
    <source>
        <dbReference type="ARBA" id="ARBA00010088"/>
    </source>
</evidence>
<dbReference type="VEuPathDB" id="FungiDB:P175DRAFT_0490018"/>
<dbReference type="GO" id="GO:0097176">
    <property type="term" value="P:epoxide metabolic process"/>
    <property type="evidence" value="ECO:0007669"/>
    <property type="project" value="TreeGrafter"/>
</dbReference>